<comment type="caution">
    <text evidence="4">The sequence shown here is derived from an EMBL/GenBank/DDBJ whole genome shotgun (WGS) entry which is preliminary data.</text>
</comment>
<dbReference type="Proteomes" id="UP000077242">
    <property type="component" value="Unassembled WGS sequence"/>
</dbReference>
<dbReference type="InterPro" id="IPR002347">
    <property type="entry name" value="SDR_fam"/>
</dbReference>
<gene>
    <name evidence="4" type="ORF">AYJ70_14965</name>
</gene>
<dbReference type="Gene3D" id="3.40.50.720">
    <property type="entry name" value="NAD(P)-binding Rossmann-like Domain"/>
    <property type="match status" value="1"/>
</dbReference>
<dbReference type="PROSITE" id="PS00061">
    <property type="entry name" value="ADH_SHORT"/>
    <property type="match status" value="1"/>
</dbReference>
<evidence type="ECO:0000256" key="1">
    <source>
        <dbReference type="ARBA" id="ARBA00006484"/>
    </source>
</evidence>
<dbReference type="GeneID" id="49866647"/>
<accession>A0AAP7FP90</accession>
<evidence type="ECO:0000313" key="5">
    <source>
        <dbReference type="Proteomes" id="UP000077242"/>
    </source>
</evidence>
<dbReference type="PANTHER" id="PTHR42901:SF1">
    <property type="entry name" value="ALCOHOL DEHYDROGENASE"/>
    <property type="match status" value="1"/>
</dbReference>
<comment type="similarity">
    <text evidence="1 3">Belongs to the short-chain dehydrogenases/reductases (SDR) family.</text>
</comment>
<keyword evidence="2" id="KW-0560">Oxidoreductase</keyword>
<sequence>MKTAFVTGASSGFGRAICCTLIGKGYRVIGGARRMDKLKALEAELGVNFIPLALDVTDPVSLETAIEHIRDASLQIDLLVNNAGLALGVDRAQASSAENWQRMIDTNITGLAMVTHKILPQMVKADSGMIINIGSIAGTYPYPGGNVYGASKAFVRQFSLNLRADLAGTRVRVSNIEPGLCSGTDFSVVRLNGDLDAVQALYRDVEAILPEDIAATVAWIAEQPAHVNINTVEIMPVAQSSAALNVVRNLPRACPGP</sequence>
<protein>
    <submittedName>
        <fullName evidence="4">NAD(P)-dependent oxidoreductase</fullName>
    </submittedName>
</protein>
<dbReference type="InterPro" id="IPR036291">
    <property type="entry name" value="NAD(P)-bd_dom_sf"/>
</dbReference>
<name>A0AAP7FP90_9PSED</name>
<dbReference type="Pfam" id="PF00106">
    <property type="entry name" value="adh_short"/>
    <property type="match status" value="1"/>
</dbReference>
<evidence type="ECO:0000256" key="2">
    <source>
        <dbReference type="ARBA" id="ARBA00023002"/>
    </source>
</evidence>
<proteinExistence type="inferred from homology"/>
<evidence type="ECO:0000313" key="4">
    <source>
        <dbReference type="EMBL" id="OAH52735.1"/>
    </source>
</evidence>
<dbReference type="GO" id="GO:0016616">
    <property type="term" value="F:oxidoreductase activity, acting on the CH-OH group of donors, NAD or NADP as acceptor"/>
    <property type="evidence" value="ECO:0007669"/>
    <property type="project" value="UniProtKB-ARBA"/>
</dbReference>
<evidence type="ECO:0000256" key="3">
    <source>
        <dbReference type="RuleBase" id="RU000363"/>
    </source>
</evidence>
<dbReference type="RefSeq" id="WP_016715329.1">
    <property type="nucleotide sequence ID" value="NZ_CP022562.1"/>
</dbReference>
<dbReference type="PRINTS" id="PR00081">
    <property type="entry name" value="GDHRDH"/>
</dbReference>
<dbReference type="EMBL" id="LSTU01000022">
    <property type="protein sequence ID" value="OAH52735.1"/>
    <property type="molecule type" value="Genomic_DNA"/>
</dbReference>
<dbReference type="SUPFAM" id="SSF51735">
    <property type="entry name" value="NAD(P)-binding Rossmann-fold domains"/>
    <property type="match status" value="1"/>
</dbReference>
<dbReference type="InterPro" id="IPR020904">
    <property type="entry name" value="Sc_DH/Rdtase_CS"/>
</dbReference>
<dbReference type="AlphaFoldDB" id="A0AAP7FP90"/>
<dbReference type="PANTHER" id="PTHR42901">
    <property type="entry name" value="ALCOHOL DEHYDROGENASE"/>
    <property type="match status" value="1"/>
</dbReference>
<organism evidence="4 5">
    <name type="scientific">Pseudomonas monteilii</name>
    <dbReference type="NCBI Taxonomy" id="76759"/>
    <lineage>
        <taxon>Bacteria</taxon>
        <taxon>Pseudomonadati</taxon>
        <taxon>Pseudomonadota</taxon>
        <taxon>Gammaproteobacteria</taxon>
        <taxon>Pseudomonadales</taxon>
        <taxon>Pseudomonadaceae</taxon>
        <taxon>Pseudomonas</taxon>
    </lineage>
</organism>
<dbReference type="PRINTS" id="PR00080">
    <property type="entry name" value="SDRFAMILY"/>
</dbReference>
<dbReference type="FunFam" id="3.40.50.720:FF:000047">
    <property type="entry name" value="NADP-dependent L-serine/L-allo-threonine dehydrogenase"/>
    <property type="match status" value="1"/>
</dbReference>
<reference evidence="5" key="1">
    <citation type="submission" date="2016-02" db="EMBL/GenBank/DDBJ databases">
        <title>Dietzia cinnamea strain CD11_5 genome sequencing and assembly.</title>
        <authorList>
            <person name="Kaur G."/>
            <person name="Nair G.R."/>
            <person name="Mayilraj S."/>
        </authorList>
    </citation>
    <scope>NUCLEOTIDE SEQUENCE [LARGE SCALE GENOMIC DNA]</scope>
    <source>
        <strain evidence="5">CD10_2</strain>
    </source>
</reference>